<evidence type="ECO:0000256" key="5">
    <source>
        <dbReference type="ARBA" id="ARBA00023002"/>
    </source>
</evidence>
<keyword evidence="4 7" id="KW-0862">Zinc</keyword>
<evidence type="ECO:0000256" key="4">
    <source>
        <dbReference type="ARBA" id="ARBA00022833"/>
    </source>
</evidence>
<dbReference type="InterPro" id="IPR036291">
    <property type="entry name" value="NAD(P)-bd_dom_sf"/>
</dbReference>
<dbReference type="InterPro" id="IPR011032">
    <property type="entry name" value="GroES-like_sf"/>
</dbReference>
<dbReference type="Pfam" id="PF00107">
    <property type="entry name" value="ADH_zinc_N"/>
    <property type="match status" value="1"/>
</dbReference>
<dbReference type="PANTHER" id="PTHR42940">
    <property type="entry name" value="ALCOHOL DEHYDROGENASE 1-RELATED"/>
    <property type="match status" value="1"/>
</dbReference>
<accession>A0AAE0JWU9</accession>
<name>A0AAE0JWU9_9PEZI</name>
<dbReference type="InterPro" id="IPR013149">
    <property type="entry name" value="ADH-like_C"/>
</dbReference>
<keyword evidence="5" id="KW-0560">Oxidoreductase</keyword>
<reference evidence="10" key="1">
    <citation type="journal article" date="2023" name="Mol. Phylogenet. Evol.">
        <title>Genome-scale phylogeny and comparative genomics of the fungal order Sordariales.</title>
        <authorList>
            <person name="Hensen N."/>
            <person name="Bonometti L."/>
            <person name="Westerberg I."/>
            <person name="Brannstrom I.O."/>
            <person name="Guillou S."/>
            <person name="Cros-Aarteil S."/>
            <person name="Calhoun S."/>
            <person name="Haridas S."/>
            <person name="Kuo A."/>
            <person name="Mondo S."/>
            <person name="Pangilinan J."/>
            <person name="Riley R."/>
            <person name="LaButti K."/>
            <person name="Andreopoulos B."/>
            <person name="Lipzen A."/>
            <person name="Chen C."/>
            <person name="Yan M."/>
            <person name="Daum C."/>
            <person name="Ng V."/>
            <person name="Clum A."/>
            <person name="Steindorff A."/>
            <person name="Ohm R.A."/>
            <person name="Martin F."/>
            <person name="Silar P."/>
            <person name="Natvig D.O."/>
            <person name="Lalanne C."/>
            <person name="Gautier V."/>
            <person name="Ament-Velasquez S.L."/>
            <person name="Kruys A."/>
            <person name="Hutchinson M.I."/>
            <person name="Powell A.J."/>
            <person name="Barry K."/>
            <person name="Miller A.N."/>
            <person name="Grigoriev I.V."/>
            <person name="Debuchy R."/>
            <person name="Gladieux P."/>
            <person name="Hiltunen Thoren M."/>
            <person name="Johannesson H."/>
        </authorList>
    </citation>
    <scope>NUCLEOTIDE SEQUENCE</scope>
    <source>
        <strain evidence="10">CBS 958.72</strain>
    </source>
</reference>
<evidence type="ECO:0000313" key="11">
    <source>
        <dbReference type="Proteomes" id="UP001287356"/>
    </source>
</evidence>
<evidence type="ECO:0000256" key="3">
    <source>
        <dbReference type="ARBA" id="ARBA00022723"/>
    </source>
</evidence>
<evidence type="ECO:0000259" key="9">
    <source>
        <dbReference type="SMART" id="SM00829"/>
    </source>
</evidence>
<dbReference type="Proteomes" id="UP001287356">
    <property type="component" value="Unassembled WGS sequence"/>
</dbReference>
<dbReference type="SUPFAM" id="SSF50129">
    <property type="entry name" value="GroES-like"/>
    <property type="match status" value="1"/>
</dbReference>
<evidence type="ECO:0000313" key="10">
    <source>
        <dbReference type="EMBL" id="KAK3365540.1"/>
    </source>
</evidence>
<comment type="cofactor">
    <cofactor evidence="1 7">
        <name>Zn(2+)</name>
        <dbReference type="ChEBI" id="CHEBI:29105"/>
    </cofactor>
</comment>
<feature type="region of interest" description="Disordered" evidence="8">
    <location>
        <begin position="89"/>
        <end position="112"/>
    </location>
</feature>
<keyword evidence="6" id="KW-0520">NAD</keyword>
<dbReference type="CDD" id="cd08297">
    <property type="entry name" value="CAD3"/>
    <property type="match status" value="1"/>
</dbReference>
<comment type="similarity">
    <text evidence="2 7">Belongs to the zinc-containing alcohol dehydrogenase family.</text>
</comment>
<dbReference type="Pfam" id="PF08240">
    <property type="entry name" value="ADH_N"/>
    <property type="match status" value="1"/>
</dbReference>
<sequence>MANLQNGTDTAIPNHHKAIVYDNPGQISTRIETVATPRPGVGEVLVRITHSGVCSSDHAIMTNRWASLPPTAAGQVGGHEGVGTIAAFGPGSGGGGGGGGGGGDEQQRPGGTALKLGDRVGIKWVAAVCGTCLPCLSGRDALCHAVKISGFYTPGTFQQYVVAPANYVTPIPDDVPSDLAAPLLCGGVTVYAALKKSGAQPGEFVVVPGAGGGLGHLAVQIASRGMGFRVIGIDSGEKEALVRSLGAEAFFDIAQYSRDKAGSDQLAADVKAATGRGGLGAASVIVCTNSNAAYGQSLNFLAFGGSVVCVGLPEGDPVPIAGAVPGFLVSQELRIVGSAVGNRRDAIDTLDMAARGVVKTHFQLEPMSKLTDVFERMERMELQGRVVIDMSKE</sequence>
<evidence type="ECO:0000256" key="2">
    <source>
        <dbReference type="ARBA" id="ARBA00008072"/>
    </source>
</evidence>
<protein>
    <submittedName>
        <fullName evidence="10">Alcohol dehydrogenase</fullName>
    </submittedName>
</protein>
<dbReference type="SUPFAM" id="SSF51735">
    <property type="entry name" value="NAD(P)-binding Rossmann-fold domains"/>
    <property type="match status" value="1"/>
</dbReference>
<comment type="caution">
    <text evidence="10">The sequence shown here is derived from an EMBL/GenBank/DDBJ whole genome shotgun (WGS) entry which is preliminary data.</text>
</comment>
<dbReference type="EMBL" id="JAULSN010000008">
    <property type="protein sequence ID" value="KAK3365540.1"/>
    <property type="molecule type" value="Genomic_DNA"/>
</dbReference>
<dbReference type="GO" id="GO:0005737">
    <property type="term" value="C:cytoplasm"/>
    <property type="evidence" value="ECO:0007669"/>
    <property type="project" value="TreeGrafter"/>
</dbReference>
<dbReference type="PANTHER" id="PTHR42940:SF5">
    <property type="entry name" value="ALCOHOL DEHYDROGENASE 2"/>
    <property type="match status" value="1"/>
</dbReference>
<dbReference type="GO" id="GO:0008270">
    <property type="term" value="F:zinc ion binding"/>
    <property type="evidence" value="ECO:0007669"/>
    <property type="project" value="InterPro"/>
</dbReference>
<dbReference type="PROSITE" id="PS00059">
    <property type="entry name" value="ADH_ZINC"/>
    <property type="match status" value="1"/>
</dbReference>
<keyword evidence="3 7" id="KW-0479">Metal-binding</keyword>
<reference evidence="10" key="2">
    <citation type="submission" date="2023-06" db="EMBL/GenBank/DDBJ databases">
        <authorList>
            <consortium name="Lawrence Berkeley National Laboratory"/>
            <person name="Haridas S."/>
            <person name="Hensen N."/>
            <person name="Bonometti L."/>
            <person name="Westerberg I."/>
            <person name="Brannstrom I.O."/>
            <person name="Guillou S."/>
            <person name="Cros-Aarteil S."/>
            <person name="Calhoun S."/>
            <person name="Kuo A."/>
            <person name="Mondo S."/>
            <person name="Pangilinan J."/>
            <person name="Riley R."/>
            <person name="Labutti K."/>
            <person name="Andreopoulos B."/>
            <person name="Lipzen A."/>
            <person name="Chen C."/>
            <person name="Yanf M."/>
            <person name="Daum C."/>
            <person name="Ng V."/>
            <person name="Clum A."/>
            <person name="Steindorff A."/>
            <person name="Ohm R."/>
            <person name="Martin F."/>
            <person name="Silar P."/>
            <person name="Natvig D."/>
            <person name="Lalanne C."/>
            <person name="Gautier V."/>
            <person name="Ament-Velasquez S.L."/>
            <person name="Kruys A."/>
            <person name="Hutchinson M.I."/>
            <person name="Powell A.J."/>
            <person name="Barry K."/>
            <person name="Miller A.N."/>
            <person name="Grigoriev I.V."/>
            <person name="Debuchy R."/>
            <person name="Gladieux P."/>
            <person name="Thoren M.H."/>
            <person name="Johannesson H."/>
        </authorList>
    </citation>
    <scope>NUCLEOTIDE SEQUENCE</scope>
    <source>
        <strain evidence="10">CBS 958.72</strain>
    </source>
</reference>
<dbReference type="InterPro" id="IPR020843">
    <property type="entry name" value="ER"/>
</dbReference>
<dbReference type="Gene3D" id="3.40.50.720">
    <property type="entry name" value="NAD(P)-binding Rossmann-like Domain"/>
    <property type="match status" value="1"/>
</dbReference>
<dbReference type="GO" id="GO:0004022">
    <property type="term" value="F:alcohol dehydrogenase (NAD+) activity"/>
    <property type="evidence" value="ECO:0007669"/>
    <property type="project" value="TreeGrafter"/>
</dbReference>
<proteinExistence type="inferred from homology"/>
<organism evidence="10 11">
    <name type="scientific">Lasiosphaeria ovina</name>
    <dbReference type="NCBI Taxonomy" id="92902"/>
    <lineage>
        <taxon>Eukaryota</taxon>
        <taxon>Fungi</taxon>
        <taxon>Dikarya</taxon>
        <taxon>Ascomycota</taxon>
        <taxon>Pezizomycotina</taxon>
        <taxon>Sordariomycetes</taxon>
        <taxon>Sordariomycetidae</taxon>
        <taxon>Sordariales</taxon>
        <taxon>Lasiosphaeriaceae</taxon>
        <taxon>Lasiosphaeria</taxon>
    </lineage>
</organism>
<evidence type="ECO:0000256" key="7">
    <source>
        <dbReference type="RuleBase" id="RU361277"/>
    </source>
</evidence>
<evidence type="ECO:0000256" key="1">
    <source>
        <dbReference type="ARBA" id="ARBA00001947"/>
    </source>
</evidence>
<dbReference type="Gene3D" id="3.90.180.10">
    <property type="entry name" value="Medium-chain alcohol dehydrogenases, catalytic domain"/>
    <property type="match status" value="1"/>
</dbReference>
<evidence type="ECO:0000256" key="6">
    <source>
        <dbReference type="ARBA" id="ARBA00023027"/>
    </source>
</evidence>
<gene>
    <name evidence="10" type="ORF">B0T24DRAFT_559317</name>
</gene>
<dbReference type="FunFam" id="3.40.50.720:FF:000039">
    <property type="entry name" value="Alcohol dehydrogenase AdhP"/>
    <property type="match status" value="1"/>
</dbReference>
<keyword evidence="11" id="KW-1185">Reference proteome</keyword>
<dbReference type="AlphaFoldDB" id="A0AAE0JWU9"/>
<dbReference type="InterPro" id="IPR013154">
    <property type="entry name" value="ADH-like_N"/>
</dbReference>
<dbReference type="InterPro" id="IPR002328">
    <property type="entry name" value="ADH_Zn_CS"/>
</dbReference>
<dbReference type="SMART" id="SM00829">
    <property type="entry name" value="PKS_ER"/>
    <property type="match status" value="1"/>
</dbReference>
<feature type="domain" description="Enoyl reductase (ER)" evidence="9">
    <location>
        <begin position="25"/>
        <end position="388"/>
    </location>
</feature>
<feature type="compositionally biased region" description="Gly residues" evidence="8">
    <location>
        <begin position="90"/>
        <end position="104"/>
    </location>
</feature>
<evidence type="ECO:0000256" key="8">
    <source>
        <dbReference type="SAM" id="MobiDB-lite"/>
    </source>
</evidence>